<keyword evidence="4 7" id="KW-0378">Hydrolase</keyword>
<dbReference type="GO" id="GO:0005829">
    <property type="term" value="C:cytosol"/>
    <property type="evidence" value="ECO:0007669"/>
    <property type="project" value="TreeGrafter"/>
</dbReference>
<dbReference type="OrthoDB" id="9773538at2"/>
<dbReference type="Gene3D" id="3.40.390.10">
    <property type="entry name" value="Collagenase (Catalytic Domain)"/>
    <property type="match status" value="1"/>
</dbReference>
<feature type="region of interest" description="Disordered" evidence="8">
    <location>
        <begin position="21"/>
        <end position="41"/>
    </location>
</feature>
<dbReference type="GO" id="GO:0004222">
    <property type="term" value="F:metalloendopeptidase activity"/>
    <property type="evidence" value="ECO:0007669"/>
    <property type="project" value="InterPro"/>
</dbReference>
<dbReference type="InterPro" id="IPR045090">
    <property type="entry name" value="Pept_M3A_M3B"/>
</dbReference>
<evidence type="ECO:0000256" key="5">
    <source>
        <dbReference type="ARBA" id="ARBA00022833"/>
    </source>
</evidence>
<dbReference type="GO" id="GO:0046872">
    <property type="term" value="F:metal ion binding"/>
    <property type="evidence" value="ECO:0007669"/>
    <property type="project" value="UniProtKB-UniRule"/>
</dbReference>
<evidence type="ECO:0000259" key="10">
    <source>
        <dbReference type="Pfam" id="PF01432"/>
    </source>
</evidence>
<evidence type="ECO:0000256" key="7">
    <source>
        <dbReference type="RuleBase" id="RU003435"/>
    </source>
</evidence>
<evidence type="ECO:0000313" key="12">
    <source>
        <dbReference type="Proteomes" id="UP000238823"/>
    </source>
</evidence>
<dbReference type="Pfam" id="PF01432">
    <property type="entry name" value="Peptidase_M3"/>
    <property type="match status" value="1"/>
</dbReference>
<dbReference type="Proteomes" id="UP000238823">
    <property type="component" value="Unassembled WGS sequence"/>
</dbReference>
<keyword evidence="2 7" id="KW-0645">Protease</keyword>
<dbReference type="PROSITE" id="PS51257">
    <property type="entry name" value="PROKAR_LIPOPROTEIN"/>
    <property type="match status" value="1"/>
</dbReference>
<dbReference type="InterPro" id="IPR034005">
    <property type="entry name" value="M3A_DCP"/>
</dbReference>
<dbReference type="AlphaFoldDB" id="A0A2S9Y7Z8"/>
<dbReference type="Gene3D" id="1.10.1370.10">
    <property type="entry name" value="Neurolysin, domain 3"/>
    <property type="match status" value="1"/>
</dbReference>
<dbReference type="GO" id="GO:0004180">
    <property type="term" value="F:carboxypeptidase activity"/>
    <property type="evidence" value="ECO:0007669"/>
    <property type="project" value="UniProtKB-KW"/>
</dbReference>
<sequence length="718" mass="78843">MRTASLVTLFAGSLALSACAHDPAPDPQPTVTDGPEQTPVEADNPLFTTSTLQYQAPDFAAIELSHFRPAFERGMAEQTAEIEAIASSEEPASFENTLVAMERSGDLIERTASVFFSLTGTVSTEELRALQSELAPLLSAHADSITLNPKLFARVEAVYQAREPLVGEDKRLAEEIYARFVRAGAQLDEPAKAEIRQINSELSQLTTEFSQNLLAASTSGAVIVEDVAELAGLSDADIKGLAAAATEAGHEGKYLINLLNTTRQPVLSSLENRALRQRVWEASAQRGVADNGPALLRIVELRAAKAKLLGYPTWAAYVLEEQMAKTPDAVLKILDDLAPKAAAKAKAEAKQIQQAIKRDKAKAGGNFEVQAWDWAYYAEKVRAKQFELDEAEIRAYFELESVLQNGVFFTMGKLYGIRFEERTDLPVYHPDVRTFEVFEEDGTSIGLFYADYYAREGKRGGAWMGAIVPQSRLLERKPVIVNVLNIPKPAKGEPTLLTFAEATTMFHEMGHGVHGLFSDALYPSLAGTSVPRDYVEFPSQFEEDWLIDPIVISNVAKHYQTGEPIPKPLLDKLLASRKFNQGFDSLEYLGAALLDMEWHLIASGAEITDAQAFEDQALAKHGVDYAPVPPRYKSTYFAHTFAGGYSAGYYAYLWTEVLAADAFAFMGTQGGLTRANGDKFRELILSKGNTVDPMAQYVSYRGQEPTVDALLVRRGLVK</sequence>
<keyword evidence="11" id="KW-0121">Carboxypeptidase</keyword>
<gene>
    <name evidence="11" type="primary">dcp</name>
    <name evidence="11" type="ORF">ENSA7_58340</name>
</gene>
<feature type="signal peptide" evidence="9">
    <location>
        <begin position="1"/>
        <end position="20"/>
    </location>
</feature>
<evidence type="ECO:0000256" key="2">
    <source>
        <dbReference type="ARBA" id="ARBA00022670"/>
    </source>
</evidence>
<evidence type="ECO:0000256" key="3">
    <source>
        <dbReference type="ARBA" id="ARBA00022723"/>
    </source>
</evidence>
<dbReference type="RefSeq" id="WP_106092689.1">
    <property type="nucleotide sequence ID" value="NZ_PVNL01000117.1"/>
</dbReference>
<comment type="caution">
    <text evidence="11">The sequence shown here is derived from an EMBL/GenBank/DDBJ whole genome shotgun (WGS) entry which is preliminary data.</text>
</comment>
<evidence type="ECO:0000256" key="4">
    <source>
        <dbReference type="ARBA" id="ARBA00022801"/>
    </source>
</evidence>
<organism evidence="11 12">
    <name type="scientific">Enhygromyxa salina</name>
    <dbReference type="NCBI Taxonomy" id="215803"/>
    <lineage>
        <taxon>Bacteria</taxon>
        <taxon>Pseudomonadati</taxon>
        <taxon>Myxococcota</taxon>
        <taxon>Polyangia</taxon>
        <taxon>Nannocystales</taxon>
        <taxon>Nannocystaceae</taxon>
        <taxon>Enhygromyxa</taxon>
    </lineage>
</organism>
<proteinExistence type="inferred from homology"/>
<evidence type="ECO:0000256" key="9">
    <source>
        <dbReference type="SAM" id="SignalP"/>
    </source>
</evidence>
<evidence type="ECO:0000256" key="1">
    <source>
        <dbReference type="ARBA" id="ARBA00006040"/>
    </source>
</evidence>
<dbReference type="EMBL" id="PVNL01000117">
    <property type="protein sequence ID" value="PRQ01229.1"/>
    <property type="molecule type" value="Genomic_DNA"/>
</dbReference>
<dbReference type="PANTHER" id="PTHR43660:SF1">
    <property type="entry name" value="DIPEPTIDYL CARBOXYPEPTIDASE"/>
    <property type="match status" value="1"/>
</dbReference>
<dbReference type="GO" id="GO:0008241">
    <property type="term" value="F:peptidyl-dipeptidase activity"/>
    <property type="evidence" value="ECO:0007669"/>
    <property type="project" value="UniProtKB-EC"/>
</dbReference>
<evidence type="ECO:0000256" key="8">
    <source>
        <dbReference type="SAM" id="MobiDB-lite"/>
    </source>
</evidence>
<dbReference type="GO" id="GO:0006508">
    <property type="term" value="P:proteolysis"/>
    <property type="evidence" value="ECO:0007669"/>
    <property type="project" value="UniProtKB-KW"/>
</dbReference>
<feature type="chain" id="PRO_5015523639" evidence="9">
    <location>
        <begin position="21"/>
        <end position="718"/>
    </location>
</feature>
<dbReference type="SUPFAM" id="SSF55486">
    <property type="entry name" value="Metalloproteases ('zincins'), catalytic domain"/>
    <property type="match status" value="1"/>
</dbReference>
<dbReference type="FunFam" id="3.40.390.10:FF:000009">
    <property type="entry name" value="Oligopeptidase A"/>
    <property type="match status" value="1"/>
</dbReference>
<comment type="cofactor">
    <cofactor evidence="7">
        <name>Zn(2+)</name>
        <dbReference type="ChEBI" id="CHEBI:29105"/>
    </cofactor>
    <text evidence="7">Binds 1 zinc ion.</text>
</comment>
<evidence type="ECO:0000256" key="6">
    <source>
        <dbReference type="ARBA" id="ARBA00023049"/>
    </source>
</evidence>
<dbReference type="CDD" id="cd06456">
    <property type="entry name" value="M3A_DCP"/>
    <property type="match status" value="1"/>
</dbReference>
<reference evidence="11 12" key="1">
    <citation type="submission" date="2018-03" db="EMBL/GenBank/DDBJ databases">
        <title>Draft Genome Sequences of the Obligatory Marine Myxobacteria Enhygromyxa salina SWB007.</title>
        <authorList>
            <person name="Poehlein A."/>
            <person name="Moghaddam J.A."/>
            <person name="Harms H."/>
            <person name="Alanjari M."/>
            <person name="Koenig G.M."/>
            <person name="Daniel R."/>
            <person name="Schaeberle T.F."/>
        </authorList>
    </citation>
    <scope>NUCLEOTIDE SEQUENCE [LARGE SCALE GENOMIC DNA]</scope>
    <source>
        <strain evidence="11 12">SWB007</strain>
    </source>
</reference>
<dbReference type="InterPro" id="IPR024077">
    <property type="entry name" value="Neurolysin/TOP_dom2"/>
</dbReference>
<evidence type="ECO:0000313" key="11">
    <source>
        <dbReference type="EMBL" id="PRQ01229.1"/>
    </source>
</evidence>
<dbReference type="InterPro" id="IPR024079">
    <property type="entry name" value="MetalloPept_cat_dom_sf"/>
</dbReference>
<name>A0A2S9Y7Z8_9BACT</name>
<dbReference type="InterPro" id="IPR001567">
    <property type="entry name" value="Pept_M3A_M3B_dom"/>
</dbReference>
<keyword evidence="3 7" id="KW-0479">Metal-binding</keyword>
<protein>
    <submittedName>
        <fullName evidence="11">Peptidyl-dipeptidase dcp</fullName>
        <ecNumber evidence="11">3.4.15.5</ecNumber>
    </submittedName>
</protein>
<dbReference type="PANTHER" id="PTHR43660">
    <property type="entry name" value="DIPEPTIDYL CARBOXYPEPTIDASE"/>
    <property type="match status" value="1"/>
</dbReference>
<accession>A0A2S9Y7Z8</accession>
<keyword evidence="5 7" id="KW-0862">Zinc</keyword>
<keyword evidence="6 7" id="KW-0482">Metalloprotease</keyword>
<dbReference type="EC" id="3.4.15.5" evidence="11"/>
<comment type="similarity">
    <text evidence="1 7">Belongs to the peptidase M3 family.</text>
</comment>
<feature type="domain" description="Peptidase M3A/M3B catalytic" evidence="10">
    <location>
        <begin position="267"/>
        <end position="713"/>
    </location>
</feature>
<keyword evidence="9" id="KW-0732">Signal</keyword>